<dbReference type="Gene3D" id="3.90.640.10">
    <property type="entry name" value="Actin, Chain A, domain 4"/>
    <property type="match status" value="1"/>
</dbReference>
<dbReference type="STRING" id="240176.D6RLB0"/>
<dbReference type="PANTHER" id="PTHR14187">
    <property type="entry name" value="ALPHA KINASE/ELONGATION FACTOR 2 KINASE"/>
    <property type="match status" value="1"/>
</dbReference>
<dbReference type="EMBL" id="AACS02000003">
    <property type="protein sequence ID" value="EFI28066.1"/>
    <property type="molecule type" value="Genomic_DNA"/>
</dbReference>
<dbReference type="VEuPathDB" id="FungiDB:CC1G_14092"/>
<evidence type="ECO:0000313" key="2">
    <source>
        <dbReference type="Proteomes" id="UP000001861"/>
    </source>
</evidence>
<dbReference type="PANTHER" id="PTHR14187:SF5">
    <property type="entry name" value="HEAT SHOCK 70 KDA PROTEIN 12A"/>
    <property type="match status" value="1"/>
</dbReference>
<protein>
    <submittedName>
        <fullName evidence="1">Uncharacterized protein</fullName>
    </submittedName>
</protein>
<accession>D6RLB0</accession>
<dbReference type="OMA" id="QETHAIG"/>
<dbReference type="InParanoid" id="D6RLB0"/>
<organism evidence="1 2">
    <name type="scientific">Coprinopsis cinerea (strain Okayama-7 / 130 / ATCC MYA-4618 / FGSC 9003)</name>
    <name type="common">Inky cap fungus</name>
    <name type="synonym">Hormographiella aspergillata</name>
    <dbReference type="NCBI Taxonomy" id="240176"/>
    <lineage>
        <taxon>Eukaryota</taxon>
        <taxon>Fungi</taxon>
        <taxon>Dikarya</taxon>
        <taxon>Basidiomycota</taxon>
        <taxon>Agaricomycotina</taxon>
        <taxon>Agaricomycetes</taxon>
        <taxon>Agaricomycetidae</taxon>
        <taxon>Agaricales</taxon>
        <taxon>Agaricineae</taxon>
        <taxon>Psathyrellaceae</taxon>
        <taxon>Coprinopsis</taxon>
    </lineage>
</organism>
<comment type="caution">
    <text evidence="1">The sequence shown here is derived from an EMBL/GenBank/DDBJ whole genome shotgun (WGS) entry which is preliminary data.</text>
</comment>
<dbReference type="KEGG" id="cci:CC1G_14092"/>
<name>D6RLB0_COPC7</name>
<dbReference type="RefSeq" id="XP_002911560.1">
    <property type="nucleotide sequence ID" value="XM_002911514.1"/>
</dbReference>
<keyword evidence="2" id="KW-1185">Reference proteome</keyword>
<dbReference type="GeneID" id="9378823"/>
<dbReference type="SUPFAM" id="SSF53067">
    <property type="entry name" value="Actin-like ATPase domain"/>
    <property type="match status" value="2"/>
</dbReference>
<gene>
    <name evidence="1" type="ORF">CC1G_14092</name>
</gene>
<dbReference type="eggNOG" id="KOG0101">
    <property type="taxonomic scope" value="Eukaryota"/>
</dbReference>
<proteinExistence type="predicted"/>
<dbReference type="OrthoDB" id="2963168at2759"/>
<dbReference type="CDD" id="cd10170">
    <property type="entry name" value="ASKHA_NBD_HSP70"/>
    <property type="match status" value="1"/>
</dbReference>
<reference evidence="1 2" key="1">
    <citation type="journal article" date="2010" name="Proc. Natl. Acad. Sci. U.S.A.">
        <title>Insights into evolution of multicellular fungi from the assembled chromosomes of the mushroom Coprinopsis cinerea (Coprinus cinereus).</title>
        <authorList>
            <person name="Stajich J.E."/>
            <person name="Wilke S.K."/>
            <person name="Ahren D."/>
            <person name="Au C.H."/>
            <person name="Birren B.W."/>
            <person name="Borodovsky M."/>
            <person name="Burns C."/>
            <person name="Canback B."/>
            <person name="Casselton L.A."/>
            <person name="Cheng C.K."/>
            <person name="Deng J."/>
            <person name="Dietrich F.S."/>
            <person name="Fargo D.C."/>
            <person name="Farman M.L."/>
            <person name="Gathman A.C."/>
            <person name="Goldberg J."/>
            <person name="Guigo R."/>
            <person name="Hoegger P.J."/>
            <person name="Hooker J.B."/>
            <person name="Huggins A."/>
            <person name="James T.Y."/>
            <person name="Kamada T."/>
            <person name="Kilaru S."/>
            <person name="Kodira C."/>
            <person name="Kues U."/>
            <person name="Kupfer D."/>
            <person name="Kwan H.S."/>
            <person name="Lomsadze A."/>
            <person name="Li W."/>
            <person name="Lilly W.W."/>
            <person name="Ma L.J."/>
            <person name="Mackey A.J."/>
            <person name="Manning G."/>
            <person name="Martin F."/>
            <person name="Muraguchi H."/>
            <person name="Natvig D.O."/>
            <person name="Palmerini H."/>
            <person name="Ramesh M.A."/>
            <person name="Rehmeyer C.J."/>
            <person name="Roe B.A."/>
            <person name="Shenoy N."/>
            <person name="Stanke M."/>
            <person name="Ter-Hovhannisyan V."/>
            <person name="Tunlid A."/>
            <person name="Velagapudi R."/>
            <person name="Vision T.J."/>
            <person name="Zeng Q."/>
            <person name="Zolan M.E."/>
            <person name="Pukkila P.J."/>
        </authorList>
    </citation>
    <scope>NUCLEOTIDE SEQUENCE [LARGE SCALE GENOMIC DNA]</scope>
    <source>
        <strain evidence="2">Okayama-7 / 130 / ATCC MYA-4618 / FGSC 9003</strain>
    </source>
</reference>
<dbReference type="InterPro" id="IPR043129">
    <property type="entry name" value="ATPase_NBD"/>
</dbReference>
<dbReference type="HOGENOM" id="CLU_009958_4_2_1"/>
<sequence>MSRQPYHGSTRALVIAFDVGTTFSGVSYSVLDPGAVPEIRTVTRFPSQDQVGGDSKIPTIVYYDREDKVVAVGAEAVREGIQGVAEEGGWVKAEWFKLHLRPAQMAAGLADQESQLPCLPPNKTAVQIFADFLRYLRDCTKQYIQETEANGESLWESLEGSIHYVITHPNGWEGYQQSQLRSSAVLAGLIPESEEGNSRVSFVTEGEASLHFCVLNGLAETVTTDGNAILIVDAGGGTIDLSAYRHVAEKQEFEETIAPQCYFQGSVFVTTRAQEHLKSLLEGSKFADDVEHIVQRFDKRTKLAFRDDTQVQFIQFGSVRENDPSLDIRSGQLKLKGSTVAEFFEPSISCIQAAIGKACTESQHPISTVILVGGFAASDWLYMKLEERLKEKGLKLWRPDRHVNKAVSDGGVSFYLDNLVKARVSKAMYGVTCYVTYNPKNPEHEQRKDKIEVHETTGETILWDAFDTILPKNQRVTETQEFRRGYSFIFKTQEEKVELKEEIIRYDGTLDKPLWIEKDSSDFVNVCSVVAEVVAPEYKKQVNPSTSEPYWELDIDIVVLFGLTELKAQVCWKENGIEQRSPATIIFHEQ</sequence>
<dbReference type="Gene3D" id="3.30.420.40">
    <property type="match status" value="2"/>
</dbReference>
<dbReference type="AlphaFoldDB" id="D6RLB0"/>
<dbReference type="Proteomes" id="UP000001861">
    <property type="component" value="Unassembled WGS sequence"/>
</dbReference>
<evidence type="ECO:0000313" key="1">
    <source>
        <dbReference type="EMBL" id="EFI28066.1"/>
    </source>
</evidence>